<dbReference type="PANTHER" id="PTHR46481:SF9">
    <property type="entry name" value="ZINC FINGER BED DOMAIN-CONTAINING PROTEIN 1-LIKE"/>
    <property type="match status" value="1"/>
</dbReference>
<dbReference type="EMBL" id="HADY01004666">
    <property type="protein sequence ID" value="SBP43151.1"/>
    <property type="molecule type" value="Transcribed_RNA"/>
</dbReference>
<dbReference type="GO" id="GO:0046983">
    <property type="term" value="F:protein dimerization activity"/>
    <property type="evidence" value="ECO:0007669"/>
    <property type="project" value="InterPro"/>
</dbReference>
<dbReference type="SUPFAM" id="SSF53098">
    <property type="entry name" value="Ribonuclease H-like"/>
    <property type="match status" value="1"/>
</dbReference>
<name>A0A1A7ZLG6_NOTFU</name>
<protein>
    <recommendedName>
        <fullName evidence="2">HAT C-terminal dimerisation domain-containing protein</fullName>
    </recommendedName>
</protein>
<dbReference type="InterPro" id="IPR052035">
    <property type="entry name" value="ZnF_BED_domain_contain"/>
</dbReference>
<organism evidence="3">
    <name type="scientific">Nothobranchius furzeri</name>
    <name type="common">Turquoise killifish</name>
    <dbReference type="NCBI Taxonomy" id="105023"/>
    <lineage>
        <taxon>Eukaryota</taxon>
        <taxon>Metazoa</taxon>
        <taxon>Chordata</taxon>
        <taxon>Craniata</taxon>
        <taxon>Vertebrata</taxon>
        <taxon>Euteleostomi</taxon>
        <taxon>Actinopterygii</taxon>
        <taxon>Neopterygii</taxon>
        <taxon>Teleostei</taxon>
        <taxon>Neoteleostei</taxon>
        <taxon>Acanthomorphata</taxon>
        <taxon>Ovalentaria</taxon>
        <taxon>Atherinomorphae</taxon>
        <taxon>Cyprinodontiformes</taxon>
        <taxon>Nothobranchiidae</taxon>
        <taxon>Nothobranchius</taxon>
    </lineage>
</organism>
<gene>
    <name evidence="3" type="primary">BX908745.1</name>
</gene>
<dbReference type="Pfam" id="PF05699">
    <property type="entry name" value="Dimer_Tnp_hAT"/>
    <property type="match status" value="1"/>
</dbReference>
<feature type="domain" description="HAT C-terminal dimerisation" evidence="2">
    <location>
        <begin position="421"/>
        <end position="500"/>
    </location>
</feature>
<dbReference type="PANTHER" id="PTHR46481">
    <property type="entry name" value="ZINC FINGER BED DOMAIN-CONTAINING PROTEIN 4"/>
    <property type="match status" value="1"/>
</dbReference>
<reference evidence="3" key="1">
    <citation type="submission" date="2016-05" db="EMBL/GenBank/DDBJ databases">
        <authorList>
            <person name="Lavstsen T."/>
            <person name="Jespersen J.S."/>
        </authorList>
    </citation>
    <scope>NUCLEOTIDE SEQUENCE</scope>
    <source>
        <tissue evidence="3">Brain</tissue>
    </source>
</reference>
<feature type="region of interest" description="Disordered" evidence="1">
    <location>
        <begin position="398"/>
        <end position="417"/>
    </location>
</feature>
<accession>A0A1A7ZLG6</accession>
<evidence type="ECO:0000259" key="2">
    <source>
        <dbReference type="Pfam" id="PF05699"/>
    </source>
</evidence>
<sequence length="501" mass="56809">MMPFRTVERPGFLRMMKVAVPHYKVPTRNYFSKTEIPKMYNAVKADVKKSLAQGEFLAATTHLWTSESGRGGGLPYISFTVHYLTPDWQLESHCLETQFFFFFQKITLLEILQFFENMLEEWEINKTDLVSITTDNATNMTKAFEEFPDVWLGCFGHNLNLAISKALKIQSVETAVRTCRHLVQGFSRSWKRKRGLREKQAALTLPPLALIHDVVTRWGSTYKMLERFISQQQAVCATLAAERGALHLMPKDTDIIVMEQVCQLLEPLSKFTDALCSETRVTLSAIKPVLDHITGDVLEENEEEPALTKQMKQAMREDLNNRYTEKAKDVMQMACFIDPRFKNNFLDAPVDDVVDRCVQEALKLTPVQVRQEPQSTSSNSTAAAGGKGLAGLLKKITSTRQQRSEEGSGPATPEDKVKKEVKVYMSLPSIPADDDPLVWWRGHASELPHLARLAKKLLCIPATSVPSERIFSARGYILSSLRSHLKPEKVNMLTFLHFNLK</sequence>
<reference evidence="3" key="2">
    <citation type="submission" date="2016-06" db="EMBL/GenBank/DDBJ databases">
        <title>The genome of a short-lived fish provides insights into sex chromosome evolution and the genetic control of aging.</title>
        <authorList>
            <person name="Reichwald K."/>
            <person name="Felder M."/>
            <person name="Petzold A."/>
            <person name="Koch P."/>
            <person name="Groth M."/>
            <person name="Platzer M."/>
        </authorList>
    </citation>
    <scope>NUCLEOTIDE SEQUENCE</scope>
    <source>
        <tissue evidence="3">Brain</tissue>
    </source>
</reference>
<proteinExistence type="predicted"/>
<dbReference type="InterPro" id="IPR012337">
    <property type="entry name" value="RNaseH-like_sf"/>
</dbReference>
<evidence type="ECO:0000313" key="3">
    <source>
        <dbReference type="EMBL" id="SBP43151.1"/>
    </source>
</evidence>
<evidence type="ECO:0000256" key="1">
    <source>
        <dbReference type="SAM" id="MobiDB-lite"/>
    </source>
</evidence>
<dbReference type="AlphaFoldDB" id="A0A1A7ZLG6"/>
<dbReference type="InterPro" id="IPR008906">
    <property type="entry name" value="HATC_C_dom"/>
</dbReference>